<feature type="domain" description="Aminoglycoside phosphotransferase" evidence="1">
    <location>
        <begin position="27"/>
        <end position="253"/>
    </location>
</feature>
<name>A0ABS2R248_9BACI</name>
<dbReference type="PANTHER" id="PTHR39179:SF3">
    <property type="entry name" value="COTS-RELATED PROTEIN"/>
    <property type="match status" value="1"/>
</dbReference>
<protein>
    <submittedName>
        <fullName evidence="2">Spore coat protein YsxE</fullName>
    </submittedName>
</protein>
<keyword evidence="3" id="KW-1185">Reference proteome</keyword>
<dbReference type="Pfam" id="PF01636">
    <property type="entry name" value="APH"/>
    <property type="match status" value="1"/>
</dbReference>
<evidence type="ECO:0000313" key="3">
    <source>
        <dbReference type="Proteomes" id="UP000823485"/>
    </source>
</evidence>
<dbReference type="RefSeq" id="WP_205178236.1">
    <property type="nucleotide sequence ID" value="NZ_JAFBFH010000002.1"/>
</dbReference>
<organism evidence="2 3">
    <name type="scientific">Siminovitchia thermophila</name>
    <dbReference type="NCBI Taxonomy" id="1245522"/>
    <lineage>
        <taxon>Bacteria</taxon>
        <taxon>Bacillati</taxon>
        <taxon>Bacillota</taxon>
        <taxon>Bacilli</taxon>
        <taxon>Bacillales</taxon>
        <taxon>Bacillaceae</taxon>
        <taxon>Siminovitchia</taxon>
    </lineage>
</organism>
<dbReference type="InterPro" id="IPR002575">
    <property type="entry name" value="Aminoglycoside_PTrfase"/>
</dbReference>
<dbReference type="Proteomes" id="UP000823485">
    <property type="component" value="Unassembled WGS sequence"/>
</dbReference>
<keyword evidence="2" id="KW-0167">Capsid protein</keyword>
<dbReference type="PANTHER" id="PTHR39179">
    <property type="entry name" value="SPORE COAT PROTEIN I"/>
    <property type="match status" value="1"/>
</dbReference>
<dbReference type="EMBL" id="JAFBFH010000002">
    <property type="protein sequence ID" value="MBM7713465.1"/>
    <property type="molecule type" value="Genomic_DNA"/>
</dbReference>
<dbReference type="Gene3D" id="3.30.200.20">
    <property type="entry name" value="Phosphorylase Kinase, domain 1"/>
    <property type="match status" value="1"/>
</dbReference>
<dbReference type="InterPro" id="IPR014253">
    <property type="entry name" value="Spore_coat_YsxE"/>
</dbReference>
<comment type="caution">
    <text evidence="2">The sequence shown here is derived from an EMBL/GenBank/DDBJ whole genome shotgun (WGS) entry which is preliminary data.</text>
</comment>
<dbReference type="InterPro" id="IPR047175">
    <property type="entry name" value="CotS-like"/>
</dbReference>
<sequence length="340" mass="40884">MDDPVKSLKEIAGLYGLNLKFAERFGRVYKIYTDKGEFALKRINANRGIDFLKYVQLLYQRGYYRIVPIYPALDGRYAVLSGNSLYYLMPWLENREREGQFKKNQELFRELARLHTISAREVEVSPDDRKEHYEQTLSRWEKEKEGLEQFVERSEKPWYMSPFQLLFCSYYHEIALAQRYAIGKLKEWYEVTEDEKKARSVIIHGKLSPEHFLYHESGFGYFTNFEKAGTASPIHDLLPFLARTMETYPKAFDECIDWLHIYFKYFPFRKEEMLLFLGYLAQPGKMYQTVENYYSAGKEKHELRCVQGLQRQYWYMKNTEYIVMRLEEYERQMQDPPSES</sequence>
<reference evidence="2 3" key="1">
    <citation type="submission" date="2021-01" db="EMBL/GenBank/DDBJ databases">
        <title>Genomic Encyclopedia of Type Strains, Phase IV (KMG-IV): sequencing the most valuable type-strain genomes for metagenomic binning, comparative biology and taxonomic classification.</title>
        <authorList>
            <person name="Goeker M."/>
        </authorList>
    </citation>
    <scope>NUCLEOTIDE SEQUENCE [LARGE SCALE GENOMIC DNA]</scope>
    <source>
        <strain evidence="2 3">DSM 105453</strain>
    </source>
</reference>
<dbReference type="SUPFAM" id="SSF56112">
    <property type="entry name" value="Protein kinase-like (PK-like)"/>
    <property type="match status" value="1"/>
</dbReference>
<gene>
    <name evidence="2" type="ORF">JOC94_000433</name>
</gene>
<evidence type="ECO:0000313" key="2">
    <source>
        <dbReference type="EMBL" id="MBM7713465.1"/>
    </source>
</evidence>
<dbReference type="InterPro" id="IPR011009">
    <property type="entry name" value="Kinase-like_dom_sf"/>
</dbReference>
<evidence type="ECO:0000259" key="1">
    <source>
        <dbReference type="Pfam" id="PF01636"/>
    </source>
</evidence>
<keyword evidence="2" id="KW-0946">Virion</keyword>
<accession>A0ABS2R248</accession>
<proteinExistence type="predicted"/>
<dbReference type="Gene3D" id="3.90.1200.10">
    <property type="match status" value="1"/>
</dbReference>
<dbReference type="NCBIfam" id="TIGR02904">
    <property type="entry name" value="spore_ysxE"/>
    <property type="match status" value="1"/>
</dbReference>